<reference evidence="2 3" key="1">
    <citation type="journal article" date="2012" name="ISME J.">
        <title>Nitrification expanded: discovery, physiology and genomics of a nitrite-oxidizing bacterium from the phylum Chloroflexi.</title>
        <authorList>
            <person name="Sorokin D.Y."/>
            <person name="Lucker S."/>
            <person name="Vejmelkova D."/>
            <person name="Kostrikina N.A."/>
            <person name="Kleerebezem R."/>
            <person name="Rijpstra W.I."/>
            <person name="Damste J.S."/>
            <person name="Le Paslier D."/>
            <person name="Muyzer G."/>
            <person name="Wagner M."/>
            <person name="van Loosdrecht M.C."/>
            <person name="Daims H."/>
        </authorList>
    </citation>
    <scope>NUCLEOTIDE SEQUENCE [LARGE SCALE GENOMIC DNA]</scope>
    <source>
        <strain evidence="3">none</strain>
    </source>
</reference>
<dbReference type="InterPro" id="IPR035903">
    <property type="entry name" value="HesB-like_dom_sf"/>
</dbReference>
<dbReference type="GO" id="GO:0051539">
    <property type="term" value="F:4 iron, 4 sulfur cluster binding"/>
    <property type="evidence" value="ECO:0007669"/>
    <property type="project" value="TreeGrafter"/>
</dbReference>
<dbReference type="Pfam" id="PF01521">
    <property type="entry name" value="Fe-S_biosyn"/>
    <property type="match status" value="1"/>
</dbReference>
<accession>I4EEU2</accession>
<evidence type="ECO:0000259" key="1">
    <source>
        <dbReference type="Pfam" id="PF01521"/>
    </source>
</evidence>
<dbReference type="Proteomes" id="UP000004221">
    <property type="component" value="Unassembled WGS sequence"/>
</dbReference>
<proteinExistence type="predicted"/>
<dbReference type="EMBL" id="CAGS01000115">
    <property type="protein sequence ID" value="CCF83204.1"/>
    <property type="molecule type" value="Genomic_DNA"/>
</dbReference>
<dbReference type="NCBIfam" id="TIGR00049">
    <property type="entry name" value="iron-sulfur cluster assembly accessory protein"/>
    <property type="match status" value="1"/>
</dbReference>
<dbReference type="GO" id="GO:0005506">
    <property type="term" value="F:iron ion binding"/>
    <property type="evidence" value="ECO:0007669"/>
    <property type="project" value="TreeGrafter"/>
</dbReference>
<evidence type="ECO:0000313" key="3">
    <source>
        <dbReference type="Proteomes" id="UP000004221"/>
    </source>
</evidence>
<keyword evidence="3" id="KW-1185">Reference proteome</keyword>
<dbReference type="RefSeq" id="WP_008476117.1">
    <property type="nucleotide sequence ID" value="NZ_CAGS01000115.1"/>
</dbReference>
<dbReference type="PROSITE" id="PS01152">
    <property type="entry name" value="HESB"/>
    <property type="match status" value="1"/>
</dbReference>
<organism evidence="2 3">
    <name type="scientific">Nitrolancea hollandica Lb</name>
    <dbReference type="NCBI Taxonomy" id="1129897"/>
    <lineage>
        <taxon>Bacteria</taxon>
        <taxon>Pseudomonadati</taxon>
        <taxon>Thermomicrobiota</taxon>
        <taxon>Thermomicrobia</taxon>
        <taxon>Sphaerobacterales</taxon>
        <taxon>Sphaerobacterineae</taxon>
        <taxon>Sphaerobacteraceae</taxon>
        <taxon>Nitrolancea</taxon>
    </lineage>
</organism>
<comment type="caution">
    <text evidence="2">The sequence shown here is derived from an EMBL/GenBank/DDBJ whole genome shotgun (WGS) entry which is preliminary data.</text>
</comment>
<dbReference type="PANTHER" id="PTHR43011:SF1">
    <property type="entry name" value="IRON-SULFUR CLUSTER ASSEMBLY 2 HOMOLOG, MITOCHONDRIAL"/>
    <property type="match status" value="1"/>
</dbReference>
<protein>
    <submittedName>
        <fullName evidence="2">Iron-sulfur cluster assembly accessory protein</fullName>
    </submittedName>
</protein>
<dbReference type="GO" id="GO:0016226">
    <property type="term" value="P:iron-sulfur cluster assembly"/>
    <property type="evidence" value="ECO:0007669"/>
    <property type="project" value="InterPro"/>
</dbReference>
<feature type="domain" description="Core" evidence="1">
    <location>
        <begin position="9"/>
        <end position="109"/>
    </location>
</feature>
<gene>
    <name evidence="2" type="ORF">NITHO_2010001</name>
</gene>
<dbReference type="Gene3D" id="2.60.300.12">
    <property type="entry name" value="HesB-like domain"/>
    <property type="match status" value="1"/>
</dbReference>
<dbReference type="InterPro" id="IPR017870">
    <property type="entry name" value="FeS_cluster_insertion_CS"/>
</dbReference>
<dbReference type="PANTHER" id="PTHR43011">
    <property type="entry name" value="IRON-SULFUR CLUSTER ASSEMBLY 2 HOMOLOG, MITOCHONDRIAL"/>
    <property type="match status" value="1"/>
</dbReference>
<evidence type="ECO:0000313" key="2">
    <source>
        <dbReference type="EMBL" id="CCF83204.1"/>
    </source>
</evidence>
<dbReference type="SUPFAM" id="SSF89360">
    <property type="entry name" value="HesB-like domain"/>
    <property type="match status" value="1"/>
</dbReference>
<dbReference type="GO" id="GO:0051537">
    <property type="term" value="F:2 iron, 2 sulfur cluster binding"/>
    <property type="evidence" value="ECO:0007669"/>
    <property type="project" value="TreeGrafter"/>
</dbReference>
<dbReference type="InterPro" id="IPR000361">
    <property type="entry name" value="ATAP_core_dom"/>
</dbReference>
<name>I4EEU2_9BACT</name>
<dbReference type="NCBIfam" id="NF010147">
    <property type="entry name" value="PRK13623.1"/>
    <property type="match status" value="1"/>
</dbReference>
<dbReference type="AlphaFoldDB" id="I4EEU2"/>
<dbReference type="InterPro" id="IPR016092">
    <property type="entry name" value="ATAP"/>
</dbReference>
<sequence length="129" mass="13303">MVTTGSQLISITPEAVERLKEFLTDQGTPDAALRVFVAPGGCSGLQYGMSIEELAEEDDHVIEIEGVRLLVDQFSASYLEGAVVDYQNSLMGGGFTVQNPNAVASCACGHSFDAGGNAGTSQGCGCGGH</sequence>